<evidence type="ECO:0000256" key="1">
    <source>
        <dbReference type="SAM" id="MobiDB-lite"/>
    </source>
</evidence>
<dbReference type="Gramene" id="OMERI01G16200.1">
    <property type="protein sequence ID" value="OMERI01G16200.1"/>
    <property type="gene ID" value="OMERI01G16200"/>
</dbReference>
<proteinExistence type="predicted"/>
<reference evidence="3" key="2">
    <citation type="submission" date="2018-05" db="EMBL/GenBank/DDBJ databases">
        <title>OmerRS3 (Oryza meridionalis Reference Sequence Version 3).</title>
        <authorList>
            <person name="Zhang J."/>
            <person name="Kudrna D."/>
            <person name="Lee S."/>
            <person name="Talag J."/>
            <person name="Welchert J."/>
            <person name="Wing R.A."/>
        </authorList>
    </citation>
    <scope>NUCLEOTIDE SEQUENCE [LARGE SCALE GENOMIC DNA]</scope>
    <source>
        <strain evidence="3">cv. OR44</strain>
    </source>
</reference>
<keyword evidence="2" id="KW-0472">Membrane</keyword>
<keyword evidence="2" id="KW-1133">Transmembrane helix</keyword>
<keyword evidence="4" id="KW-1185">Reference proteome</keyword>
<feature type="region of interest" description="Disordered" evidence="1">
    <location>
        <begin position="1"/>
        <end position="24"/>
    </location>
</feature>
<keyword evidence="2" id="KW-0812">Transmembrane</keyword>
<feature type="transmembrane region" description="Helical" evidence="2">
    <location>
        <begin position="44"/>
        <end position="61"/>
    </location>
</feature>
<dbReference type="AlphaFoldDB" id="A0A0E0C2Q7"/>
<dbReference type="HOGENOM" id="CLU_2658647_0_0_1"/>
<reference evidence="3" key="1">
    <citation type="submission" date="2015-04" db="UniProtKB">
        <authorList>
            <consortium name="EnsemblPlants"/>
        </authorList>
    </citation>
    <scope>IDENTIFICATION</scope>
</reference>
<dbReference type="Proteomes" id="UP000008021">
    <property type="component" value="Chromosome 1"/>
</dbReference>
<evidence type="ECO:0000256" key="2">
    <source>
        <dbReference type="SAM" id="Phobius"/>
    </source>
</evidence>
<name>A0A0E0C2Q7_9ORYZ</name>
<sequence>MMRKRRGWGDEKRRSKWSSVPPRYRTHHSCRRGGYLDHNAREHLLMCGGTLLISLVLLGVGRSKFDCDLDLYGCDL</sequence>
<organism evidence="3">
    <name type="scientific">Oryza meridionalis</name>
    <dbReference type="NCBI Taxonomy" id="40149"/>
    <lineage>
        <taxon>Eukaryota</taxon>
        <taxon>Viridiplantae</taxon>
        <taxon>Streptophyta</taxon>
        <taxon>Embryophyta</taxon>
        <taxon>Tracheophyta</taxon>
        <taxon>Spermatophyta</taxon>
        <taxon>Magnoliopsida</taxon>
        <taxon>Liliopsida</taxon>
        <taxon>Poales</taxon>
        <taxon>Poaceae</taxon>
        <taxon>BOP clade</taxon>
        <taxon>Oryzoideae</taxon>
        <taxon>Oryzeae</taxon>
        <taxon>Oryzinae</taxon>
        <taxon>Oryza</taxon>
    </lineage>
</organism>
<evidence type="ECO:0000313" key="4">
    <source>
        <dbReference type="Proteomes" id="UP000008021"/>
    </source>
</evidence>
<accession>A0A0E0C2Q7</accession>
<dbReference type="EnsemblPlants" id="OMERI01G16200.1">
    <property type="protein sequence ID" value="OMERI01G16200.1"/>
    <property type="gene ID" value="OMERI01G16200"/>
</dbReference>
<protein>
    <submittedName>
        <fullName evidence="3">Uncharacterized protein</fullName>
    </submittedName>
</protein>
<evidence type="ECO:0000313" key="3">
    <source>
        <dbReference type="EnsemblPlants" id="OMERI01G16200.1"/>
    </source>
</evidence>